<evidence type="ECO:0000256" key="5">
    <source>
        <dbReference type="ARBA" id="ARBA00023180"/>
    </source>
</evidence>
<keyword evidence="1 8" id="KW-0121">Carboxypeptidase</keyword>
<evidence type="ECO:0000256" key="2">
    <source>
        <dbReference type="ARBA" id="ARBA00022670"/>
    </source>
</evidence>
<evidence type="ECO:0000256" key="4">
    <source>
        <dbReference type="ARBA" id="ARBA00022801"/>
    </source>
</evidence>
<keyword evidence="2" id="KW-0645">Protease</keyword>
<dbReference type="RefSeq" id="WP_246431178.1">
    <property type="nucleotide sequence ID" value="NZ_JACHIF010000014.1"/>
</dbReference>
<dbReference type="Gene3D" id="3.40.50.1820">
    <property type="entry name" value="alpha/beta hydrolase"/>
    <property type="match status" value="1"/>
</dbReference>
<dbReference type="InterPro" id="IPR029058">
    <property type="entry name" value="AB_hydrolase_fold"/>
</dbReference>
<evidence type="ECO:0000256" key="6">
    <source>
        <dbReference type="SAM" id="MobiDB-lite"/>
    </source>
</evidence>
<feature type="compositionally biased region" description="Basic and acidic residues" evidence="6">
    <location>
        <begin position="50"/>
        <end position="88"/>
    </location>
</feature>
<proteinExistence type="predicted"/>
<sequence length="548" mass="61154">MFQMPNSLRILSFIALTTSIAHSQATPTEPEKAVLPPQEKKANEGQGGKFMKEDKGNKEAAADKTEGAKDEKSKEDTSADKSEKKTQTEHSLTLNGQKIDFTATAGLLSLKDGEGKVTADIFYIAYTKKGVADPANRPLTFSFNGGPGSSSVWMHLGLLGPKRVKLRDDGFAVPPPYQLVENEFSLLDETDLVFIDPVGTGYSRASKPEEAKNFFGVNEDARSIGEFIRLYITKNTRWPSPKFLIGESYGTTRAAALSGELLRTHRMNLNGIMLVSTVLNFQTIWGSEGNDLPFVLYLPSFTATAWYHQKLPADLQKKPLAEVLQESEKFTSGDYNEALLLGASLPAQQRAAVVKQMARFTGLSETFVAASDLRVSLSRFNAELLRDQRLVTGRFDSRYTSYMRDRLGNEAERDPSADAVFSAFASTFNHYVRHDLKFEDDRPYNILGGVGKWNWDAENQFANVSEILAESMTANPFLKVHVSNGFYDMATPYYAARYTFSHLNIHPELMKNITQDDYTAGHMMYLNLPDLKKQKEDLAKFIRAASQK</sequence>
<keyword evidence="5" id="KW-0325">Glycoprotein</keyword>
<protein>
    <submittedName>
        <fullName evidence="8">Carboxypeptidase C (Cathepsin A)</fullName>
    </submittedName>
</protein>
<evidence type="ECO:0000256" key="3">
    <source>
        <dbReference type="ARBA" id="ARBA00022729"/>
    </source>
</evidence>
<dbReference type="InterPro" id="IPR001563">
    <property type="entry name" value="Peptidase_S10"/>
</dbReference>
<evidence type="ECO:0000313" key="8">
    <source>
        <dbReference type="EMBL" id="MBB5040501.1"/>
    </source>
</evidence>
<dbReference type="Proteomes" id="UP000534294">
    <property type="component" value="Unassembled WGS sequence"/>
</dbReference>
<gene>
    <name evidence="8" type="ORF">HNQ64_004787</name>
</gene>
<evidence type="ECO:0000313" key="9">
    <source>
        <dbReference type="Proteomes" id="UP000534294"/>
    </source>
</evidence>
<feature type="region of interest" description="Disordered" evidence="6">
    <location>
        <begin position="23"/>
        <end position="91"/>
    </location>
</feature>
<dbReference type="GO" id="GO:0006508">
    <property type="term" value="P:proteolysis"/>
    <property type="evidence" value="ECO:0007669"/>
    <property type="project" value="UniProtKB-KW"/>
</dbReference>
<keyword evidence="9" id="KW-1185">Reference proteome</keyword>
<dbReference type="GO" id="GO:0004185">
    <property type="term" value="F:serine-type carboxypeptidase activity"/>
    <property type="evidence" value="ECO:0007669"/>
    <property type="project" value="InterPro"/>
</dbReference>
<accession>A0A7W7YQH8</accession>
<feature type="signal peptide" evidence="7">
    <location>
        <begin position="1"/>
        <end position="23"/>
    </location>
</feature>
<comment type="caution">
    <text evidence="8">The sequence shown here is derived from an EMBL/GenBank/DDBJ whole genome shotgun (WGS) entry which is preliminary data.</text>
</comment>
<feature type="chain" id="PRO_5030529212" evidence="7">
    <location>
        <begin position="24"/>
        <end position="548"/>
    </location>
</feature>
<dbReference type="PANTHER" id="PTHR11802">
    <property type="entry name" value="SERINE PROTEASE FAMILY S10 SERINE CARBOXYPEPTIDASE"/>
    <property type="match status" value="1"/>
</dbReference>
<dbReference type="Pfam" id="PF00450">
    <property type="entry name" value="Peptidase_S10"/>
    <property type="match status" value="1"/>
</dbReference>
<evidence type="ECO:0000256" key="1">
    <source>
        <dbReference type="ARBA" id="ARBA00022645"/>
    </source>
</evidence>
<reference evidence="8 9" key="1">
    <citation type="submission" date="2020-08" db="EMBL/GenBank/DDBJ databases">
        <title>Genomic Encyclopedia of Type Strains, Phase IV (KMG-IV): sequencing the most valuable type-strain genomes for metagenomic binning, comparative biology and taxonomic classification.</title>
        <authorList>
            <person name="Goeker M."/>
        </authorList>
    </citation>
    <scope>NUCLEOTIDE SEQUENCE [LARGE SCALE GENOMIC DNA]</scope>
    <source>
        <strain evidence="8 9">DSM 12251</strain>
    </source>
</reference>
<keyword evidence="3 7" id="KW-0732">Signal</keyword>
<evidence type="ECO:0000256" key="7">
    <source>
        <dbReference type="SAM" id="SignalP"/>
    </source>
</evidence>
<dbReference type="AlphaFoldDB" id="A0A7W7YQH8"/>
<dbReference type="EMBL" id="JACHIF010000014">
    <property type="protein sequence ID" value="MBB5040501.1"/>
    <property type="molecule type" value="Genomic_DNA"/>
</dbReference>
<dbReference type="SUPFAM" id="SSF53474">
    <property type="entry name" value="alpha/beta-Hydrolases"/>
    <property type="match status" value="1"/>
</dbReference>
<dbReference type="PANTHER" id="PTHR11802:SF3">
    <property type="entry name" value="RETINOID-INDUCIBLE SERINE CARBOXYPEPTIDASE"/>
    <property type="match status" value="1"/>
</dbReference>
<name>A0A7W7YQH8_9BACT</name>
<keyword evidence="4" id="KW-0378">Hydrolase</keyword>
<organism evidence="8 9">
    <name type="scientific">Prosthecobacter dejongeii</name>
    <dbReference type="NCBI Taxonomy" id="48465"/>
    <lineage>
        <taxon>Bacteria</taxon>
        <taxon>Pseudomonadati</taxon>
        <taxon>Verrucomicrobiota</taxon>
        <taxon>Verrucomicrobiia</taxon>
        <taxon>Verrucomicrobiales</taxon>
        <taxon>Verrucomicrobiaceae</taxon>
        <taxon>Prosthecobacter</taxon>
    </lineage>
</organism>